<gene>
    <name evidence="5" type="ORF">PGLA2088_LOCUS9380</name>
</gene>
<dbReference type="EMBL" id="CAJNNW010010364">
    <property type="protein sequence ID" value="CAE8651975.1"/>
    <property type="molecule type" value="Genomic_DNA"/>
</dbReference>
<dbReference type="InterPro" id="IPR027417">
    <property type="entry name" value="P-loop_NTPase"/>
</dbReference>
<dbReference type="PROSITE" id="PS50893">
    <property type="entry name" value="ABC_TRANSPORTER_2"/>
    <property type="match status" value="2"/>
</dbReference>
<protein>
    <recommendedName>
        <fullName evidence="4">ABC transporter domain-containing protein</fullName>
    </recommendedName>
</protein>
<feature type="transmembrane region" description="Helical" evidence="3">
    <location>
        <begin position="1050"/>
        <end position="1076"/>
    </location>
</feature>
<dbReference type="Proteomes" id="UP000626109">
    <property type="component" value="Unassembled WGS sequence"/>
</dbReference>
<dbReference type="Gene3D" id="3.40.50.300">
    <property type="entry name" value="P-loop containing nucleotide triphosphate hydrolases"/>
    <property type="match status" value="2"/>
</dbReference>
<feature type="domain" description="ABC transporter" evidence="4">
    <location>
        <begin position="26"/>
        <end position="258"/>
    </location>
</feature>
<evidence type="ECO:0000313" key="6">
    <source>
        <dbReference type="Proteomes" id="UP000626109"/>
    </source>
</evidence>
<dbReference type="SUPFAM" id="SSF52540">
    <property type="entry name" value="P-loop containing nucleoside triphosphate hydrolases"/>
    <property type="match status" value="2"/>
</dbReference>
<dbReference type="InterPro" id="IPR003439">
    <property type="entry name" value="ABC_transporter-like_ATP-bd"/>
</dbReference>
<feature type="transmembrane region" description="Helical" evidence="3">
    <location>
        <begin position="794"/>
        <end position="817"/>
    </location>
</feature>
<proteinExistence type="predicted"/>
<keyword evidence="3" id="KW-1133">Transmembrane helix</keyword>
<keyword evidence="3" id="KW-0812">Transmembrane</keyword>
<keyword evidence="1" id="KW-0547">Nucleotide-binding</keyword>
<comment type="caution">
    <text evidence="5">The sequence shown here is derived from an EMBL/GenBank/DDBJ whole genome shotgun (WGS) entry which is preliminary data.</text>
</comment>
<dbReference type="SMART" id="SM00382">
    <property type="entry name" value="AAA"/>
    <property type="match status" value="2"/>
</dbReference>
<feature type="non-terminal residue" evidence="5">
    <location>
        <position position="1130"/>
    </location>
</feature>
<dbReference type="GO" id="GO:0016887">
    <property type="term" value="F:ATP hydrolysis activity"/>
    <property type="evidence" value="ECO:0007669"/>
    <property type="project" value="InterPro"/>
</dbReference>
<dbReference type="Pfam" id="PF00005">
    <property type="entry name" value="ABC_tran"/>
    <property type="match status" value="2"/>
</dbReference>
<evidence type="ECO:0000256" key="2">
    <source>
        <dbReference type="ARBA" id="ARBA00022840"/>
    </source>
</evidence>
<evidence type="ECO:0000259" key="4">
    <source>
        <dbReference type="PROSITE" id="PS50893"/>
    </source>
</evidence>
<dbReference type="GO" id="GO:0005524">
    <property type="term" value="F:ATP binding"/>
    <property type="evidence" value="ECO:0007669"/>
    <property type="project" value="UniProtKB-KW"/>
</dbReference>
<reference evidence="5" key="1">
    <citation type="submission" date="2021-02" db="EMBL/GenBank/DDBJ databases">
        <authorList>
            <person name="Dougan E. K."/>
            <person name="Rhodes N."/>
            <person name="Thang M."/>
            <person name="Chan C."/>
        </authorList>
    </citation>
    <scope>NUCLEOTIDE SEQUENCE</scope>
</reference>
<sequence length="1130" mass="125203">MGGLDNTVSETGSGAAPMEVEQVPSLECKGLTYRYGGGAYVGARGFSEPKLIDVTCNFAAGSRVLVVGGNGAGKSTLLSVLGGKKMVDRDQCKVLGKAAFHDSTLNGQRMYCGDWWRTDFFFNITVGELIGEKWLNTPRVQELIDIMQINTSWRINAVSDGQRRRCQLLECLAEEKKVYILDEITTDLDLFAREGLLRFLQRESDEKGATIFYATHIFDHLAEWATHLLFLTKGKVERSSSLKDLVEFQQLVAQKVQCPLYTLMKDWISQSYDAVVEPDKQGLGPELAQVDGAVLETKNLTYAYGGCTNPQLKDVSFSFGRGAKILVVGANGAGKSTLLSILGGKRMIPRGFASIMGEDCFNDMGVGKEVMYCGDWWRTKFFMNLTFGELLGEEMANSTRCKHLADVLQVSLDWKINEVSDGMRRRCQLIEALSVPRAVYLMDEITSDLDLFAREGILKFLQAECEIRGATIFYCTHIFDHLEGWASHLLHMSQGEVLRYCPFEEVTEYAQMIADGDSTPLYSLVRKWIYSEYDASEEAQPWRKVISTADGRMPTLGLAGPFMMTSGLSGRRARSSSQGPGRPRAFWTLEDMRKAWHVIKQDDMNDPNFPQDGLDTPEGVGRAAARRLLADGYDCRAHIIHGTSVAEPGYALRGTGDAPGNLCKKGHTMMQSTQVTQSTVQIKPLLPVANSDLHQFFRSVSTVDATEAGGMEKRVSVRPRSSEALKTKPWNVHRLQTALAHSSFYHSPQADALRNFLQGKTFAALMVVALLLALFLPDIWVLTGVNDNTFTDVVLTIVMAAFTFELIGLSCVDASYLGSFFQLMDIFGTISMIFDITFMAGTPANEPTNVTNDGDAKKNLMLLRAARAAKVGARAGRLSRVLRILRFLPFLAGGKAKEQAKQTGIASIISGQLANLLATRVACLTIILVMVIPLFDIWTFPQTDYSLQTWVNRLSADVEDYRMADVMVELDMMGVFYSGYDYGPFKACLGSWSDASRSFTCNTLSVNASMVADWSPTDRQGPSRMASSVVVHTKTMMVQFNMHHNAQLEAAFAIATMIFIIFIMVFSGLTLSSVVTDLAVRPLERMLTTVRMIASTVFKFSAEVHDEQPEHEELTATDIDSSNEMKLLEK</sequence>
<evidence type="ECO:0000313" key="5">
    <source>
        <dbReference type="EMBL" id="CAE8651975.1"/>
    </source>
</evidence>
<keyword evidence="3" id="KW-0472">Membrane</keyword>
<dbReference type="InterPro" id="IPR003593">
    <property type="entry name" value="AAA+_ATPase"/>
</dbReference>
<feature type="transmembrane region" description="Helical" evidence="3">
    <location>
        <begin position="917"/>
        <end position="940"/>
    </location>
</feature>
<feature type="transmembrane region" description="Helical" evidence="3">
    <location>
        <begin position="762"/>
        <end position="782"/>
    </location>
</feature>
<dbReference type="AlphaFoldDB" id="A0A813IFG4"/>
<dbReference type="PANTHER" id="PTHR43158">
    <property type="entry name" value="SKFA PEPTIDE EXPORT ATP-BINDING PROTEIN SKFE"/>
    <property type="match status" value="1"/>
</dbReference>
<evidence type="ECO:0000256" key="1">
    <source>
        <dbReference type="ARBA" id="ARBA00022741"/>
    </source>
</evidence>
<keyword evidence="2" id="KW-0067">ATP-binding</keyword>
<accession>A0A813IFG4</accession>
<name>A0A813IFG4_POLGL</name>
<dbReference type="PANTHER" id="PTHR43158:SF2">
    <property type="entry name" value="SKFA PEPTIDE EXPORT ATP-BINDING PROTEIN SKFE"/>
    <property type="match status" value="1"/>
</dbReference>
<feature type="domain" description="ABC transporter" evidence="4">
    <location>
        <begin position="295"/>
        <end position="519"/>
    </location>
</feature>
<organism evidence="5 6">
    <name type="scientific">Polarella glacialis</name>
    <name type="common">Dinoflagellate</name>
    <dbReference type="NCBI Taxonomy" id="89957"/>
    <lineage>
        <taxon>Eukaryota</taxon>
        <taxon>Sar</taxon>
        <taxon>Alveolata</taxon>
        <taxon>Dinophyceae</taxon>
        <taxon>Suessiales</taxon>
        <taxon>Suessiaceae</taxon>
        <taxon>Polarella</taxon>
    </lineage>
</organism>
<evidence type="ECO:0000256" key="3">
    <source>
        <dbReference type="SAM" id="Phobius"/>
    </source>
</evidence>